<dbReference type="CDD" id="cd18808">
    <property type="entry name" value="SF1_C_Upf1"/>
    <property type="match status" value="1"/>
</dbReference>
<evidence type="ECO:0000256" key="5">
    <source>
        <dbReference type="SAM" id="MobiDB-lite"/>
    </source>
</evidence>
<evidence type="ECO:0000313" key="9">
    <source>
        <dbReference type="Proteomes" id="UP000626109"/>
    </source>
</evidence>
<dbReference type="GO" id="GO:0004386">
    <property type="term" value="F:helicase activity"/>
    <property type="evidence" value="ECO:0007669"/>
    <property type="project" value="UniProtKB-KW"/>
</dbReference>
<sequence>DSNIAVDNIVEGLVRSGVRVVRVGRPEAARPEVLEHCADEIACQRLQVKDMKSLDSGTRNEHKRIVQEVIAEAEVVCCTAIGAGSVMLNEHCFSRVLFDEAAQATELATVVPLVRGASQVVLCGDQCQLPPTVSVDCMRNQGLELSLFERLTIATHKPHVLLEAQHRMHPAISAFPRAAFYGGRLMDGIACEDRPAPDGFHWPKKNMPLCFLPVRGREQREGESLRNEEEAQRVLEVVKGLLNGGLEPSEVGIVSPYAAQVRLLKNTLIRAGLPTARDKGGVEINSVDGYQGREKEAIVISTVRSSSSGGLGFVADWRRANVAFTRARRGLVVVGDPETLGRDPTTWAPWLKWVRDTGCYSPPGSLDRLPNPRGDSEAIGLAAKSGDSEKLLKKSAQAWAKEDAGSERKRSRSASSGSSKKRRKLEKKEENKEKKEKKGKDEKKDEKKEKEEKKEETKEKKDKKEKKAPRGSRSRSNSAGSGKKKKEKKKDKKVKKKEKKKSSESGSS</sequence>
<feature type="region of interest" description="Disordered" evidence="5">
    <location>
        <begin position="387"/>
        <end position="508"/>
    </location>
</feature>
<accession>A0A813K183</accession>
<evidence type="ECO:0000256" key="4">
    <source>
        <dbReference type="ARBA" id="ARBA00022840"/>
    </source>
</evidence>
<dbReference type="GO" id="GO:0016787">
    <property type="term" value="F:hydrolase activity"/>
    <property type="evidence" value="ECO:0007669"/>
    <property type="project" value="UniProtKB-KW"/>
</dbReference>
<dbReference type="AlphaFoldDB" id="A0A813K183"/>
<keyword evidence="4" id="KW-0067">ATP-binding</keyword>
<reference evidence="8" key="1">
    <citation type="submission" date="2021-02" db="EMBL/GenBank/DDBJ databases">
        <authorList>
            <person name="Dougan E. K."/>
            <person name="Rhodes N."/>
            <person name="Thang M."/>
            <person name="Chan C."/>
        </authorList>
    </citation>
    <scope>NUCLEOTIDE SEQUENCE</scope>
</reference>
<dbReference type="Proteomes" id="UP000626109">
    <property type="component" value="Unassembled WGS sequence"/>
</dbReference>
<dbReference type="SUPFAM" id="SSF52540">
    <property type="entry name" value="P-loop containing nucleoside triphosphate hydrolases"/>
    <property type="match status" value="1"/>
</dbReference>
<dbReference type="Pfam" id="PF13087">
    <property type="entry name" value="AAA_12"/>
    <property type="match status" value="1"/>
</dbReference>
<protein>
    <recommendedName>
        <fullName evidence="10">RNA helicase</fullName>
    </recommendedName>
</protein>
<proteinExistence type="predicted"/>
<dbReference type="PANTHER" id="PTHR10887:SF495">
    <property type="entry name" value="HELICASE SENATAXIN ISOFORM X1-RELATED"/>
    <property type="match status" value="1"/>
</dbReference>
<evidence type="ECO:0000313" key="8">
    <source>
        <dbReference type="EMBL" id="CAE8687802.1"/>
    </source>
</evidence>
<dbReference type="InterPro" id="IPR027417">
    <property type="entry name" value="P-loop_NTPase"/>
</dbReference>
<keyword evidence="2" id="KW-0378">Hydrolase</keyword>
<dbReference type="InterPro" id="IPR047187">
    <property type="entry name" value="SF1_C_Upf1"/>
</dbReference>
<dbReference type="InterPro" id="IPR041677">
    <property type="entry name" value="DNA2/NAM7_AAA_11"/>
</dbReference>
<name>A0A813K183_POLGL</name>
<comment type="caution">
    <text evidence="8">The sequence shown here is derived from an EMBL/GenBank/DDBJ whole genome shotgun (WGS) entry which is preliminary data.</text>
</comment>
<dbReference type="Pfam" id="PF13086">
    <property type="entry name" value="AAA_11"/>
    <property type="match status" value="1"/>
</dbReference>
<dbReference type="InterPro" id="IPR045055">
    <property type="entry name" value="DNA2/NAM7-like"/>
</dbReference>
<gene>
    <name evidence="8" type="ORF">PGLA2088_LOCUS25623</name>
</gene>
<evidence type="ECO:0000256" key="2">
    <source>
        <dbReference type="ARBA" id="ARBA00022801"/>
    </source>
</evidence>
<dbReference type="Gene3D" id="3.40.50.300">
    <property type="entry name" value="P-loop containing nucleotide triphosphate hydrolases"/>
    <property type="match status" value="2"/>
</dbReference>
<organism evidence="8 9">
    <name type="scientific">Polarella glacialis</name>
    <name type="common">Dinoflagellate</name>
    <dbReference type="NCBI Taxonomy" id="89957"/>
    <lineage>
        <taxon>Eukaryota</taxon>
        <taxon>Sar</taxon>
        <taxon>Alveolata</taxon>
        <taxon>Dinophyceae</taxon>
        <taxon>Suessiales</taxon>
        <taxon>Suessiaceae</taxon>
        <taxon>Polarella</taxon>
    </lineage>
</organism>
<keyword evidence="3" id="KW-0347">Helicase</keyword>
<dbReference type="GO" id="GO:0005694">
    <property type="term" value="C:chromosome"/>
    <property type="evidence" value="ECO:0007669"/>
    <property type="project" value="UniProtKB-ARBA"/>
</dbReference>
<evidence type="ECO:0008006" key="10">
    <source>
        <dbReference type="Google" id="ProtNLM"/>
    </source>
</evidence>
<dbReference type="PANTHER" id="PTHR10887">
    <property type="entry name" value="DNA2/NAM7 HELICASE FAMILY"/>
    <property type="match status" value="1"/>
</dbReference>
<feature type="non-terminal residue" evidence="8">
    <location>
        <position position="1"/>
    </location>
</feature>
<dbReference type="FunFam" id="3.40.50.300:FF:000326">
    <property type="entry name" value="P-loop containing nucleoside triphosphate hydrolase"/>
    <property type="match status" value="1"/>
</dbReference>
<dbReference type="EMBL" id="CAJNNW010026802">
    <property type="protein sequence ID" value="CAE8687802.1"/>
    <property type="molecule type" value="Genomic_DNA"/>
</dbReference>
<evidence type="ECO:0000256" key="3">
    <source>
        <dbReference type="ARBA" id="ARBA00022806"/>
    </source>
</evidence>
<feature type="compositionally biased region" description="Basic and acidic residues" evidence="5">
    <location>
        <begin position="426"/>
        <end position="462"/>
    </location>
</feature>
<evidence type="ECO:0000259" key="7">
    <source>
        <dbReference type="Pfam" id="PF13087"/>
    </source>
</evidence>
<dbReference type="GO" id="GO:0005524">
    <property type="term" value="F:ATP binding"/>
    <property type="evidence" value="ECO:0007669"/>
    <property type="project" value="UniProtKB-KW"/>
</dbReference>
<feature type="domain" description="DNA2/NAM7 helicase helicase" evidence="6">
    <location>
        <begin position="50"/>
        <end position="133"/>
    </location>
</feature>
<evidence type="ECO:0000256" key="1">
    <source>
        <dbReference type="ARBA" id="ARBA00022741"/>
    </source>
</evidence>
<keyword evidence="1" id="KW-0547">Nucleotide-binding</keyword>
<feature type="compositionally biased region" description="Basic residues" evidence="5">
    <location>
        <begin position="482"/>
        <end position="500"/>
    </location>
</feature>
<feature type="domain" description="DNA2/NAM7 helicase-like C-terminal" evidence="7">
    <location>
        <begin position="143"/>
        <end position="337"/>
    </location>
</feature>
<evidence type="ECO:0000259" key="6">
    <source>
        <dbReference type="Pfam" id="PF13086"/>
    </source>
</evidence>
<dbReference type="InterPro" id="IPR041679">
    <property type="entry name" value="DNA2/NAM7-like_C"/>
</dbReference>
<feature type="compositionally biased region" description="Basic residues" evidence="5">
    <location>
        <begin position="463"/>
        <end position="473"/>
    </location>
</feature>